<name>A0A074THG1_9RHOB</name>
<comment type="caution">
    <text evidence="6">The sequence shown here is derived from an EMBL/GenBank/DDBJ whole genome shotgun (WGS) entry which is preliminary data.</text>
</comment>
<dbReference type="STRING" id="1185766.SAMN05216224_103165"/>
<dbReference type="GO" id="GO:0003700">
    <property type="term" value="F:DNA-binding transcription factor activity"/>
    <property type="evidence" value="ECO:0007669"/>
    <property type="project" value="TreeGrafter"/>
</dbReference>
<keyword evidence="2" id="KW-0238">DNA-binding</keyword>
<dbReference type="PROSITE" id="PS50932">
    <property type="entry name" value="HTH_LACI_2"/>
    <property type="match status" value="1"/>
</dbReference>
<feature type="domain" description="HTH lacI-type" evidence="5">
    <location>
        <begin position="2"/>
        <end position="56"/>
    </location>
</feature>
<protein>
    <submittedName>
        <fullName evidence="6">Transcriptional regulator</fullName>
    </submittedName>
</protein>
<dbReference type="SUPFAM" id="SSF53822">
    <property type="entry name" value="Periplasmic binding protein-like I"/>
    <property type="match status" value="1"/>
</dbReference>
<keyword evidence="3" id="KW-0804">Transcription</keyword>
<organism evidence="6 7">
    <name type="scientific">Thioclava dalianensis</name>
    <dbReference type="NCBI Taxonomy" id="1185766"/>
    <lineage>
        <taxon>Bacteria</taxon>
        <taxon>Pseudomonadati</taxon>
        <taxon>Pseudomonadota</taxon>
        <taxon>Alphaproteobacteria</taxon>
        <taxon>Rhodobacterales</taxon>
        <taxon>Paracoccaceae</taxon>
        <taxon>Thioclava</taxon>
    </lineage>
</organism>
<keyword evidence="1" id="KW-0805">Transcription regulation</keyword>
<dbReference type="InterPro" id="IPR010982">
    <property type="entry name" value="Lambda_DNA-bd_dom_sf"/>
</dbReference>
<feature type="region of interest" description="Disordered" evidence="4">
    <location>
        <begin position="315"/>
        <end position="338"/>
    </location>
</feature>
<dbReference type="GO" id="GO:0000976">
    <property type="term" value="F:transcription cis-regulatory region binding"/>
    <property type="evidence" value="ECO:0007669"/>
    <property type="project" value="TreeGrafter"/>
</dbReference>
<evidence type="ECO:0000259" key="5">
    <source>
        <dbReference type="PROSITE" id="PS50932"/>
    </source>
</evidence>
<dbReference type="AlphaFoldDB" id="A0A074THG1"/>
<dbReference type="InterPro" id="IPR000843">
    <property type="entry name" value="HTH_LacI"/>
</dbReference>
<dbReference type="RefSeq" id="WP_051693291.1">
    <property type="nucleotide sequence ID" value="NZ_FOVB01000003.1"/>
</dbReference>
<dbReference type="SMART" id="SM00354">
    <property type="entry name" value="HTH_LACI"/>
    <property type="match status" value="1"/>
</dbReference>
<dbReference type="eggNOG" id="COG1609">
    <property type="taxonomic scope" value="Bacteria"/>
</dbReference>
<proteinExistence type="predicted"/>
<dbReference type="Pfam" id="PF00356">
    <property type="entry name" value="LacI"/>
    <property type="match status" value="1"/>
</dbReference>
<dbReference type="EMBL" id="JHEH01000003">
    <property type="protein sequence ID" value="KEP71099.1"/>
    <property type="molecule type" value="Genomic_DNA"/>
</dbReference>
<dbReference type="Pfam" id="PF13377">
    <property type="entry name" value="Peripla_BP_3"/>
    <property type="match status" value="1"/>
</dbReference>
<reference evidence="6 7" key="1">
    <citation type="submission" date="2014-03" db="EMBL/GenBank/DDBJ databases">
        <title>The draft genome sequence of Thioclava dalianensis DLFJ1-1.</title>
        <authorList>
            <person name="Lai Q."/>
            <person name="Shao Z."/>
        </authorList>
    </citation>
    <scope>NUCLEOTIDE SEQUENCE [LARGE SCALE GENOMIC DNA]</scope>
    <source>
        <strain evidence="6 7">DLFJ1-1</strain>
    </source>
</reference>
<dbReference type="Gene3D" id="1.10.260.40">
    <property type="entry name" value="lambda repressor-like DNA-binding domains"/>
    <property type="match status" value="1"/>
</dbReference>
<gene>
    <name evidence="6" type="ORF">DL1_10645</name>
</gene>
<evidence type="ECO:0000313" key="6">
    <source>
        <dbReference type="EMBL" id="KEP71099.1"/>
    </source>
</evidence>
<dbReference type="SUPFAM" id="SSF47413">
    <property type="entry name" value="lambda repressor-like DNA-binding domains"/>
    <property type="match status" value="1"/>
</dbReference>
<keyword evidence="7" id="KW-1185">Reference proteome</keyword>
<dbReference type="PANTHER" id="PTHR30146:SF109">
    <property type="entry name" value="HTH-TYPE TRANSCRIPTIONAL REGULATOR GALS"/>
    <property type="match status" value="1"/>
</dbReference>
<dbReference type="PANTHER" id="PTHR30146">
    <property type="entry name" value="LACI-RELATED TRANSCRIPTIONAL REPRESSOR"/>
    <property type="match status" value="1"/>
</dbReference>
<dbReference type="Proteomes" id="UP000027725">
    <property type="component" value="Unassembled WGS sequence"/>
</dbReference>
<dbReference type="InterPro" id="IPR028082">
    <property type="entry name" value="Peripla_BP_I"/>
</dbReference>
<evidence type="ECO:0000256" key="2">
    <source>
        <dbReference type="ARBA" id="ARBA00023125"/>
    </source>
</evidence>
<evidence type="ECO:0000256" key="3">
    <source>
        <dbReference type="ARBA" id="ARBA00023163"/>
    </source>
</evidence>
<dbReference type="OrthoDB" id="234496at2"/>
<dbReference type="InterPro" id="IPR046335">
    <property type="entry name" value="LacI/GalR-like_sensor"/>
</dbReference>
<evidence type="ECO:0000256" key="4">
    <source>
        <dbReference type="SAM" id="MobiDB-lite"/>
    </source>
</evidence>
<accession>A0A074THG1</accession>
<dbReference type="Gene3D" id="3.40.50.2300">
    <property type="match status" value="2"/>
</dbReference>
<evidence type="ECO:0000313" key="7">
    <source>
        <dbReference type="Proteomes" id="UP000027725"/>
    </source>
</evidence>
<evidence type="ECO:0000256" key="1">
    <source>
        <dbReference type="ARBA" id="ARBA00023015"/>
    </source>
</evidence>
<dbReference type="CDD" id="cd01392">
    <property type="entry name" value="HTH_LacI"/>
    <property type="match status" value="1"/>
</dbReference>
<sequence length="338" mass="35226">MATLKDISAATGISVTQVSRALGGFSDVGAETRARVRAAADQLGYRPNALARALKSGRSGVVTLLMPEEVSPGTRAQLFETIHGLTQACASRGLRLALEVVPQTGAFDPEALFARGPVDGVIVLDPMERDPRIEALMAQRVPLVVRGRDPGQAHPCIDLDFAQIGWQLAQAACRAGHRRVLCLSGPETQYAARAFGQAVSEVMGEAGLAEGLHLAPSVASQARGRELALLWLARADRPTAIVAANAALAAGVYEAAAELDLAIPRDLSVLAHDDGRRDGDPSDASTFTPALTGTLAPRRAELDALANHLAAQIAGSEPSTRPQLLGAPFHEGGSLSAP</sequence>